<proteinExistence type="predicted"/>
<protein>
    <submittedName>
        <fullName evidence="1">Uncharacterized protein</fullName>
    </submittedName>
</protein>
<evidence type="ECO:0000313" key="1">
    <source>
        <dbReference type="EMBL" id="OEL32524.1"/>
    </source>
</evidence>
<dbReference type="PANTHER" id="PTHR33026:SF7">
    <property type="entry name" value="OS03G0100275 PROTEIN"/>
    <property type="match status" value="1"/>
</dbReference>
<dbReference type="AlphaFoldDB" id="A0A1E5W5A3"/>
<organism evidence="1 2">
    <name type="scientific">Dichanthelium oligosanthes</name>
    <dbReference type="NCBI Taxonomy" id="888268"/>
    <lineage>
        <taxon>Eukaryota</taxon>
        <taxon>Viridiplantae</taxon>
        <taxon>Streptophyta</taxon>
        <taxon>Embryophyta</taxon>
        <taxon>Tracheophyta</taxon>
        <taxon>Spermatophyta</taxon>
        <taxon>Magnoliopsida</taxon>
        <taxon>Liliopsida</taxon>
        <taxon>Poales</taxon>
        <taxon>Poaceae</taxon>
        <taxon>PACMAD clade</taxon>
        <taxon>Panicoideae</taxon>
        <taxon>Panicodae</taxon>
        <taxon>Paniceae</taxon>
        <taxon>Dichantheliinae</taxon>
        <taxon>Dichanthelium</taxon>
    </lineage>
</organism>
<sequence length="102" mass="11923">MSSKYVEVPLPDSNWGWHSKWFYVKNHERSLPHAVGLKNRAKALDAVVTLRWAEGVTGIRPLWVMHKHQIQPLKNRVHPIFEYSDCGDSTWESTNELLEEEI</sequence>
<comment type="caution">
    <text evidence="1">The sequence shown here is derived from an EMBL/GenBank/DDBJ whole genome shotgun (WGS) entry which is preliminary data.</text>
</comment>
<reference evidence="1 2" key="1">
    <citation type="submission" date="2016-09" db="EMBL/GenBank/DDBJ databases">
        <title>The draft genome of Dichanthelium oligosanthes: A C3 panicoid grass species.</title>
        <authorList>
            <person name="Studer A.J."/>
            <person name="Schnable J.C."/>
            <person name="Brutnell T.P."/>
        </authorList>
    </citation>
    <scope>NUCLEOTIDE SEQUENCE [LARGE SCALE GENOMIC DNA]</scope>
    <source>
        <strain evidence="2">cv. Kellogg 1175</strain>
        <tissue evidence="1">Leaf</tissue>
    </source>
</reference>
<evidence type="ECO:0000313" key="2">
    <source>
        <dbReference type="Proteomes" id="UP000095767"/>
    </source>
</evidence>
<dbReference type="Proteomes" id="UP000095767">
    <property type="component" value="Unassembled WGS sequence"/>
</dbReference>
<gene>
    <name evidence="1" type="ORF">BAE44_0006457</name>
</gene>
<accession>A0A1E5W5A3</accession>
<dbReference type="EMBL" id="LWDX02020911">
    <property type="protein sequence ID" value="OEL32524.1"/>
    <property type="molecule type" value="Genomic_DNA"/>
</dbReference>
<name>A0A1E5W5A3_9POAL</name>
<keyword evidence="2" id="KW-1185">Reference proteome</keyword>
<dbReference type="PANTHER" id="PTHR33026">
    <property type="entry name" value="OS06G0360600 PROTEIN"/>
    <property type="match status" value="1"/>
</dbReference>